<keyword evidence="5 9" id="KW-0112">Calmodulin-binding</keyword>
<feature type="region of interest" description="Disordered" evidence="10">
    <location>
        <begin position="463"/>
        <end position="584"/>
    </location>
</feature>
<feature type="region of interest" description="Disordered" evidence="10">
    <location>
        <begin position="99"/>
        <end position="119"/>
    </location>
</feature>
<comment type="similarity">
    <text evidence="2 9">Belongs to the MLO family.</text>
</comment>
<dbReference type="EMBL" id="QGKX02000004">
    <property type="protein sequence ID" value="KAF3602143.1"/>
    <property type="molecule type" value="Genomic_DNA"/>
</dbReference>
<dbReference type="PANTHER" id="PTHR31942:SF94">
    <property type="entry name" value="MLO-LIKE PROTEIN"/>
    <property type="match status" value="1"/>
</dbReference>
<protein>
    <recommendedName>
        <fullName evidence="9">MLO-like protein</fullName>
    </recommendedName>
</protein>
<comment type="caution">
    <text evidence="12">The sequence shown here is derived from an EMBL/GenBank/DDBJ whole genome shotgun (WGS) entry which is preliminary data.</text>
</comment>
<feature type="compositionally biased region" description="Low complexity" evidence="10">
    <location>
        <begin position="528"/>
        <end position="538"/>
    </location>
</feature>
<evidence type="ECO:0000313" key="12">
    <source>
        <dbReference type="EMBL" id="KAF3602143.1"/>
    </source>
</evidence>
<comment type="subcellular location">
    <subcellularLocation>
        <location evidence="1 9">Membrane</location>
        <topology evidence="1 9">Multi-pass membrane protein</topology>
    </subcellularLocation>
</comment>
<feature type="transmembrane region" description="Helical" evidence="11">
    <location>
        <begin position="372"/>
        <end position="393"/>
    </location>
</feature>
<evidence type="ECO:0000256" key="4">
    <source>
        <dbReference type="ARBA" id="ARBA00022821"/>
    </source>
</evidence>
<comment type="domain">
    <text evidence="9">The C-terminus contains a calmodulin-binding domain, which binds calmodulin in a calcium-dependent fashion.</text>
</comment>
<feature type="transmembrane region" description="Helical" evidence="11">
    <location>
        <begin position="58"/>
        <end position="79"/>
    </location>
</feature>
<feature type="transmembrane region" description="Helical" evidence="11">
    <location>
        <begin position="290"/>
        <end position="309"/>
    </location>
</feature>
<evidence type="ECO:0000256" key="10">
    <source>
        <dbReference type="SAM" id="MobiDB-lite"/>
    </source>
</evidence>
<dbReference type="GO" id="GO:0006952">
    <property type="term" value="P:defense response"/>
    <property type="evidence" value="ECO:0007669"/>
    <property type="project" value="UniProtKB-KW"/>
</dbReference>
<feature type="transmembrane region" description="Helical" evidence="11">
    <location>
        <begin position="16"/>
        <end position="37"/>
    </location>
</feature>
<keyword evidence="3 9" id="KW-0812">Transmembrane</keyword>
<sequence>MADKVDERTLQQTSTWTVAVVCFFLLLISIVIEKLIHKLGNWFKRKNKKALYEALEKVKAELMLMGFISLLLTIGQNYISQICVSESIAASMRPCSRSEEEKKYPNTKKDTGKDVGDEENSGRKLLELVVSFIPRRSLATKGYDKCAEKGQVAFVSSYGMHQLHIFIFVLAVCHVIYCILTYALGKTKMRRWKRWEEETKTIEYQYSHDPERFRFARDTSFGRRHLNFWSKSTITLWIACFFRQFFGSVTKVDYLTLRHGFIMAHLAPGSDARFDFRKYIQRSLEEDFKTIVEISPVIWFVAVLFLLTNTNGLNSYVWQPFIPLVVILIVGTKLQVIITKLGLLIHEKGDIVKGMPLVRPGDHLFWFGRPRFILFLVHLVLFTNAFQLAFFAWTTYEFKLKNCFHKNTVDVVIRISAGVIVQVLCSYVTLPLYALVTQMGTTMKPTVFNDRVAVALKSWHHTAKKQMKHGRTSESTTPFSSRPATPTHGSSPIHLLHNVHKRSRSADESLANSMSPRRNSDFDTWDVESQQEPSSSSSAKYHSRFREEDSEKKNPASSSAVELGQLRTHQHEISSISLRDFSFK</sequence>
<dbReference type="Proteomes" id="UP000712600">
    <property type="component" value="Unassembled WGS sequence"/>
</dbReference>
<feature type="transmembrane region" description="Helical" evidence="11">
    <location>
        <begin position="321"/>
        <end position="345"/>
    </location>
</feature>
<dbReference type="GO" id="GO:0005516">
    <property type="term" value="F:calmodulin binding"/>
    <property type="evidence" value="ECO:0007669"/>
    <property type="project" value="UniProtKB-KW"/>
</dbReference>
<evidence type="ECO:0000256" key="5">
    <source>
        <dbReference type="ARBA" id="ARBA00022860"/>
    </source>
</evidence>
<dbReference type="Pfam" id="PF03094">
    <property type="entry name" value="Mlo"/>
    <property type="match status" value="1"/>
</dbReference>
<gene>
    <name evidence="9" type="primary">MLO</name>
    <name evidence="12" type="ORF">F2Q69_00036945</name>
</gene>
<evidence type="ECO:0000256" key="3">
    <source>
        <dbReference type="ARBA" id="ARBA00022692"/>
    </source>
</evidence>
<accession>A0A8S9SPY4</accession>
<feature type="compositionally biased region" description="Basic and acidic residues" evidence="10">
    <location>
        <begin position="544"/>
        <end position="554"/>
    </location>
</feature>
<dbReference type="GO" id="GO:0016020">
    <property type="term" value="C:membrane"/>
    <property type="evidence" value="ECO:0007669"/>
    <property type="project" value="UniProtKB-SubCell"/>
</dbReference>
<feature type="compositionally biased region" description="Polar residues" evidence="10">
    <location>
        <begin position="473"/>
        <end position="490"/>
    </location>
</feature>
<name>A0A8S9SPY4_BRACR</name>
<proteinExistence type="inferred from homology"/>
<evidence type="ECO:0000256" key="7">
    <source>
        <dbReference type="ARBA" id="ARBA00023136"/>
    </source>
</evidence>
<keyword evidence="6 9" id="KW-1133">Transmembrane helix</keyword>
<evidence type="ECO:0000256" key="9">
    <source>
        <dbReference type="RuleBase" id="RU280816"/>
    </source>
</evidence>
<evidence type="ECO:0000313" key="13">
    <source>
        <dbReference type="Proteomes" id="UP000712600"/>
    </source>
</evidence>
<reference evidence="12" key="1">
    <citation type="submission" date="2019-12" db="EMBL/GenBank/DDBJ databases">
        <title>Genome sequencing and annotation of Brassica cretica.</title>
        <authorList>
            <person name="Studholme D.J."/>
            <person name="Sarris P."/>
        </authorList>
    </citation>
    <scope>NUCLEOTIDE SEQUENCE</scope>
    <source>
        <strain evidence="12">PFS-109/04</strain>
        <tissue evidence="12">Leaf</tissue>
    </source>
</reference>
<feature type="transmembrane region" description="Helical" evidence="11">
    <location>
        <begin position="163"/>
        <end position="184"/>
    </location>
</feature>
<keyword evidence="7 9" id="KW-0472">Membrane</keyword>
<keyword evidence="4 9" id="KW-0611">Plant defense</keyword>
<evidence type="ECO:0000256" key="6">
    <source>
        <dbReference type="ARBA" id="ARBA00022989"/>
    </source>
</evidence>
<dbReference type="InterPro" id="IPR004326">
    <property type="entry name" value="Mlo"/>
</dbReference>
<evidence type="ECO:0000256" key="1">
    <source>
        <dbReference type="ARBA" id="ARBA00004141"/>
    </source>
</evidence>
<evidence type="ECO:0000256" key="11">
    <source>
        <dbReference type="SAM" id="Phobius"/>
    </source>
</evidence>
<dbReference type="AlphaFoldDB" id="A0A8S9SPY4"/>
<dbReference type="PANTHER" id="PTHR31942">
    <property type="entry name" value="MLO-LIKE PROTEIN 1"/>
    <property type="match status" value="1"/>
</dbReference>
<evidence type="ECO:0000256" key="8">
    <source>
        <dbReference type="ARBA" id="ARBA00023265"/>
    </source>
</evidence>
<keyword evidence="8 9" id="KW-0568">Pathogenesis-related protein</keyword>
<evidence type="ECO:0000256" key="2">
    <source>
        <dbReference type="ARBA" id="ARBA00006574"/>
    </source>
</evidence>
<organism evidence="12 13">
    <name type="scientific">Brassica cretica</name>
    <name type="common">Mustard</name>
    <dbReference type="NCBI Taxonomy" id="69181"/>
    <lineage>
        <taxon>Eukaryota</taxon>
        <taxon>Viridiplantae</taxon>
        <taxon>Streptophyta</taxon>
        <taxon>Embryophyta</taxon>
        <taxon>Tracheophyta</taxon>
        <taxon>Spermatophyta</taxon>
        <taxon>Magnoliopsida</taxon>
        <taxon>eudicotyledons</taxon>
        <taxon>Gunneridae</taxon>
        <taxon>Pentapetalae</taxon>
        <taxon>rosids</taxon>
        <taxon>malvids</taxon>
        <taxon>Brassicales</taxon>
        <taxon>Brassicaceae</taxon>
        <taxon>Brassiceae</taxon>
        <taxon>Brassica</taxon>
    </lineage>
</organism>
<feature type="transmembrane region" description="Helical" evidence="11">
    <location>
        <begin position="413"/>
        <end position="436"/>
    </location>
</feature>
<comment type="function">
    <text evidence="9">May be involved in modulation of pathogen defense and leaf cell death.</text>
</comment>